<proteinExistence type="predicted"/>
<dbReference type="Pfam" id="PF14009">
    <property type="entry name" value="PADRE"/>
    <property type="match status" value="1"/>
</dbReference>
<dbReference type="PANTHER" id="PTHR33413">
    <property type="entry name" value="EXPRESSED PROTEIN"/>
    <property type="match status" value="1"/>
</dbReference>
<evidence type="ECO:0000313" key="4">
    <source>
        <dbReference type="Proteomes" id="UP000327013"/>
    </source>
</evidence>
<evidence type="ECO:0000256" key="2">
    <source>
        <dbReference type="SAM" id="Phobius"/>
    </source>
</evidence>
<reference evidence="3 4" key="1">
    <citation type="submission" date="2019-06" db="EMBL/GenBank/DDBJ databases">
        <title>A chromosomal-level reference genome of Carpinus fangiana (Coryloideae, Betulaceae).</title>
        <authorList>
            <person name="Yang X."/>
            <person name="Wang Z."/>
            <person name="Zhang L."/>
            <person name="Hao G."/>
            <person name="Liu J."/>
            <person name="Yang Y."/>
        </authorList>
    </citation>
    <scope>NUCLEOTIDE SEQUENCE [LARGE SCALE GENOMIC DNA]</scope>
    <source>
        <strain evidence="3">Cfa_2016G</strain>
        <tissue evidence="3">Leaf</tissue>
    </source>
</reference>
<feature type="compositionally biased region" description="Low complexity" evidence="1">
    <location>
        <begin position="164"/>
        <end position="178"/>
    </location>
</feature>
<gene>
    <name evidence="3" type="ORF">FH972_019080</name>
</gene>
<protein>
    <submittedName>
        <fullName evidence="3">Uncharacterized protein</fullName>
    </submittedName>
</protein>
<sequence length="193" mass="21589">MKMNPGHYVALLISTALCPSNNGKEDCTAKNGIIINKNNNNNNNQVRVTRIKLLRPTDTLVLGQVYRLITAQGMLVSFPSVFFFVCLFVGESVNLISKSNFALWVAEVMKGLWAKKQAKMKKNQSESGEKTERVKEKSETTARRSEQEKADNHVSKHERHRSSRTPTSSTNNSATARPRTWQPSLHSISEAAS</sequence>
<evidence type="ECO:0000256" key="1">
    <source>
        <dbReference type="SAM" id="MobiDB-lite"/>
    </source>
</evidence>
<dbReference type="EMBL" id="CM017328">
    <property type="protein sequence ID" value="KAE8124173.1"/>
    <property type="molecule type" value="Genomic_DNA"/>
</dbReference>
<organism evidence="3 4">
    <name type="scientific">Carpinus fangiana</name>
    <dbReference type="NCBI Taxonomy" id="176857"/>
    <lineage>
        <taxon>Eukaryota</taxon>
        <taxon>Viridiplantae</taxon>
        <taxon>Streptophyta</taxon>
        <taxon>Embryophyta</taxon>
        <taxon>Tracheophyta</taxon>
        <taxon>Spermatophyta</taxon>
        <taxon>Magnoliopsida</taxon>
        <taxon>eudicotyledons</taxon>
        <taxon>Gunneridae</taxon>
        <taxon>Pentapetalae</taxon>
        <taxon>rosids</taxon>
        <taxon>fabids</taxon>
        <taxon>Fagales</taxon>
        <taxon>Betulaceae</taxon>
        <taxon>Carpinus</taxon>
    </lineage>
</organism>
<feature type="compositionally biased region" description="Polar residues" evidence="1">
    <location>
        <begin position="181"/>
        <end position="193"/>
    </location>
</feature>
<keyword evidence="4" id="KW-1185">Reference proteome</keyword>
<dbReference type="InterPro" id="IPR025322">
    <property type="entry name" value="PADRE_dom"/>
</dbReference>
<evidence type="ECO:0000313" key="3">
    <source>
        <dbReference type="EMBL" id="KAE8124173.1"/>
    </source>
</evidence>
<dbReference type="OrthoDB" id="747498at2759"/>
<dbReference type="AlphaFoldDB" id="A0A5N6RSJ4"/>
<feature type="region of interest" description="Disordered" evidence="1">
    <location>
        <begin position="117"/>
        <end position="193"/>
    </location>
</feature>
<feature type="compositionally biased region" description="Basic and acidic residues" evidence="1">
    <location>
        <begin position="123"/>
        <end position="155"/>
    </location>
</feature>
<dbReference type="PANTHER" id="PTHR33413:SF33">
    <property type="entry name" value="MEDIATOR OF RNA POLYMERASE II TRANSCRIPTION SUBUNIT 29"/>
    <property type="match status" value="1"/>
</dbReference>
<name>A0A5N6RSJ4_9ROSI</name>
<dbReference type="Proteomes" id="UP000327013">
    <property type="component" value="Chromosome 8"/>
</dbReference>
<accession>A0A5N6RSJ4</accession>
<keyword evidence="2" id="KW-1133">Transmembrane helix</keyword>
<keyword evidence="2" id="KW-0472">Membrane</keyword>
<keyword evidence="2" id="KW-0812">Transmembrane</keyword>
<feature type="transmembrane region" description="Helical" evidence="2">
    <location>
        <begin position="65"/>
        <end position="89"/>
    </location>
</feature>